<dbReference type="CDD" id="cd03401">
    <property type="entry name" value="SPFH_prohibitin"/>
    <property type="match status" value="1"/>
</dbReference>
<evidence type="ECO:0000313" key="4">
    <source>
        <dbReference type="Proteomes" id="UP000510868"/>
    </source>
</evidence>
<name>A0A7L6BJQ2_LIMRT</name>
<dbReference type="SUPFAM" id="SSF117892">
    <property type="entry name" value="Band 7/SPFH domain"/>
    <property type="match status" value="1"/>
</dbReference>
<dbReference type="Pfam" id="PF01145">
    <property type="entry name" value="Band_7"/>
    <property type="match status" value="1"/>
</dbReference>
<protein>
    <submittedName>
        <fullName evidence="3">Prohibitin family protein</fullName>
    </submittedName>
</protein>
<evidence type="ECO:0000256" key="1">
    <source>
        <dbReference type="SAM" id="Phobius"/>
    </source>
</evidence>
<dbReference type="InterPro" id="IPR001107">
    <property type="entry name" value="Band_7"/>
</dbReference>
<feature type="domain" description="Band 7" evidence="2">
    <location>
        <begin position="28"/>
        <end position="205"/>
    </location>
</feature>
<proteinExistence type="predicted"/>
<evidence type="ECO:0000313" key="3">
    <source>
        <dbReference type="EMBL" id="QLQ61989.1"/>
    </source>
</evidence>
<dbReference type="AlphaFoldDB" id="A0A7L6BJQ2"/>
<dbReference type="EMBL" id="CP059275">
    <property type="protein sequence ID" value="QLQ61989.1"/>
    <property type="molecule type" value="Genomic_DNA"/>
</dbReference>
<dbReference type="PANTHER" id="PTHR23222:SF0">
    <property type="entry name" value="PROHIBITIN 1"/>
    <property type="match status" value="1"/>
</dbReference>
<dbReference type="GO" id="GO:0016020">
    <property type="term" value="C:membrane"/>
    <property type="evidence" value="ECO:0007669"/>
    <property type="project" value="InterPro"/>
</dbReference>
<keyword evidence="1" id="KW-0472">Membrane</keyword>
<keyword evidence="1" id="KW-1133">Transmembrane helix</keyword>
<keyword evidence="1" id="KW-0812">Transmembrane</keyword>
<sequence length="269" mass="29358">MEKSVKWSIGTVIVLLGVMIGGFRFFEKIDNGNVGIRYSMSGGVRDESLGQGVRFVGLDKVTQYPIRSQTVKQKVGSATKDGKKTTVNITYAYHVDPTKATKVYKKFGSADIKSIENGWLNQKLQKASRDELSKYSLLDVMGSGSAKVQGAILKDFQKSVEDQGFIVEDLSFGVPDVDAQTQKSIDDLIKASQDNERAKLEAKTKKTEAEADANAKIARAEGEAKANKKISDSITDKNIQYMEAQAHLKHGFVTVQGANGVIVDQTGNK</sequence>
<dbReference type="RefSeq" id="WP_181462631.1">
    <property type="nucleotide sequence ID" value="NZ_CP059275.1"/>
</dbReference>
<evidence type="ECO:0000259" key="2">
    <source>
        <dbReference type="Pfam" id="PF01145"/>
    </source>
</evidence>
<feature type="transmembrane region" description="Helical" evidence="1">
    <location>
        <begin position="7"/>
        <end position="26"/>
    </location>
</feature>
<gene>
    <name evidence="3" type="ORF">HHK02_01290</name>
</gene>
<dbReference type="Gene3D" id="3.30.479.30">
    <property type="entry name" value="Band 7 domain"/>
    <property type="match status" value="1"/>
</dbReference>
<organism evidence="3 4">
    <name type="scientific">Limosilactobacillus reuteri</name>
    <name type="common">Lactobacillus reuteri</name>
    <dbReference type="NCBI Taxonomy" id="1598"/>
    <lineage>
        <taxon>Bacteria</taxon>
        <taxon>Bacillati</taxon>
        <taxon>Bacillota</taxon>
        <taxon>Bacilli</taxon>
        <taxon>Lactobacillales</taxon>
        <taxon>Lactobacillaceae</taxon>
        <taxon>Limosilactobacillus</taxon>
    </lineage>
</organism>
<dbReference type="PANTHER" id="PTHR23222">
    <property type="entry name" value="PROHIBITIN"/>
    <property type="match status" value="1"/>
</dbReference>
<dbReference type="InterPro" id="IPR000163">
    <property type="entry name" value="Prohibitin"/>
</dbReference>
<dbReference type="InterPro" id="IPR036013">
    <property type="entry name" value="Band_7/SPFH_dom_sf"/>
</dbReference>
<dbReference type="Proteomes" id="UP000510868">
    <property type="component" value="Chromosome"/>
</dbReference>
<reference evidence="3 4" key="1">
    <citation type="submission" date="2020-07" db="EMBL/GenBank/DDBJ databases">
        <title>Genome sequence of Lactobacillus reuteri CNEI-KCA3 isolated from the faeces of a reared-broiler chicken, South-East Nigeria, reveals presence of CRISPR arrays.</title>
        <authorList>
            <person name="Anukam K.C."/>
            <person name="Ibezim C.N."/>
            <person name="BeecK W.V."/>
            <person name="Allonsius C."/>
            <person name="Broek M.D."/>
            <person name="Tuyaerts I."/>
            <person name="Attama A."/>
            <person name="Esimone C.O."/>
            <person name="Lebeer S."/>
        </authorList>
    </citation>
    <scope>NUCLEOTIDE SEQUENCE [LARGE SCALE GENOMIC DNA]</scope>
    <source>
        <strain evidence="3 4">CNEI-KCA3</strain>
    </source>
</reference>
<accession>A0A7L6BJQ2</accession>